<gene>
    <name evidence="2" type="ORF">JYK14_24210</name>
</gene>
<evidence type="ECO:0000313" key="2">
    <source>
        <dbReference type="EMBL" id="MCO6419241.1"/>
    </source>
</evidence>
<organism evidence="2 3">
    <name type="scientific">Siccirubricoccus soli</name>
    <dbReference type="NCBI Taxonomy" id="2899147"/>
    <lineage>
        <taxon>Bacteria</taxon>
        <taxon>Pseudomonadati</taxon>
        <taxon>Pseudomonadota</taxon>
        <taxon>Alphaproteobacteria</taxon>
        <taxon>Acetobacterales</taxon>
        <taxon>Roseomonadaceae</taxon>
        <taxon>Siccirubricoccus</taxon>
    </lineage>
</organism>
<dbReference type="InterPro" id="IPR011094">
    <property type="entry name" value="Uncharacterised_LppY/LpqO"/>
</dbReference>
<name>A0ABT1DBD2_9PROT</name>
<protein>
    <submittedName>
        <fullName evidence="2">DUF1259 domain-containing protein</fullName>
    </submittedName>
</protein>
<feature type="signal peptide" evidence="1">
    <location>
        <begin position="1"/>
        <end position="26"/>
    </location>
</feature>
<keyword evidence="3" id="KW-1185">Reference proteome</keyword>
<keyword evidence="1" id="KW-0732">Signal</keyword>
<dbReference type="Pfam" id="PF07485">
    <property type="entry name" value="DUF1529"/>
    <property type="match status" value="2"/>
</dbReference>
<feature type="chain" id="PRO_5046388345" evidence="1">
    <location>
        <begin position="27"/>
        <end position="318"/>
    </location>
</feature>
<sequence>MTHEAFRRTTLAGLALLAAAGTPAFAQQGDPAAQQSVSPNADWRRTIASTLGKPGVEMPGGVYRVALPRTDLKVTLDGVQLRPGFALGSWVAFHQHGQALMVMGDLVLLETEVAPVMRRLAEGGIEVTALHNHLLRAAPTTMYLHVAGQGDAASLATTLRTALQESATPLQGAAGLAGDNRIEGVDTAAFARALGREGQASGGVYAVSVPRAEAIREHGTEVPPAMGLGTAINLQAAGNGKGAITGDFVLAANEVVPVQRALVENGIEVTAIHTHMIHEEPRIFFMHFWAVDGPEKLGRGLRAALDQTRSRPAGRGAP</sequence>
<evidence type="ECO:0000313" key="3">
    <source>
        <dbReference type="Proteomes" id="UP001523392"/>
    </source>
</evidence>
<dbReference type="EMBL" id="JAFIRR010000181">
    <property type="protein sequence ID" value="MCO6419241.1"/>
    <property type="molecule type" value="Genomic_DNA"/>
</dbReference>
<reference evidence="2 3" key="1">
    <citation type="submission" date="2021-12" db="EMBL/GenBank/DDBJ databases">
        <title>Siccirubricoccus leaddurans sp. nov., a high concentration Zn2+ tolerance bacterium.</title>
        <authorList>
            <person name="Cao Y."/>
        </authorList>
    </citation>
    <scope>NUCLEOTIDE SEQUENCE [LARGE SCALE GENOMIC DNA]</scope>
    <source>
        <strain evidence="2 3">KC 17139</strain>
    </source>
</reference>
<dbReference type="RefSeq" id="WP_252955861.1">
    <property type="nucleotide sequence ID" value="NZ_JAFIRR010000181.1"/>
</dbReference>
<comment type="caution">
    <text evidence="2">The sequence shown here is derived from an EMBL/GenBank/DDBJ whole genome shotgun (WGS) entry which is preliminary data.</text>
</comment>
<proteinExistence type="predicted"/>
<accession>A0ABT1DBD2</accession>
<dbReference type="Proteomes" id="UP001523392">
    <property type="component" value="Unassembled WGS sequence"/>
</dbReference>
<evidence type="ECO:0000256" key="1">
    <source>
        <dbReference type="SAM" id="SignalP"/>
    </source>
</evidence>